<protein>
    <submittedName>
        <fullName evidence="4">Glutathione-regulated potassium-efflux system ancillary protein KefF</fullName>
        <ecNumber evidence="4">1.6.5.2</ecNumber>
    </submittedName>
</protein>
<dbReference type="Pfam" id="PF02525">
    <property type="entry name" value="Flavodoxin_2"/>
    <property type="match status" value="1"/>
</dbReference>
<dbReference type="Proteomes" id="UP000494117">
    <property type="component" value="Unassembled WGS sequence"/>
</dbReference>
<dbReference type="EC" id="1.6.5.2" evidence="4"/>
<evidence type="ECO:0000313" key="4">
    <source>
        <dbReference type="EMBL" id="CAB3927118.1"/>
    </source>
</evidence>
<dbReference type="SUPFAM" id="SSF52218">
    <property type="entry name" value="Flavoproteins"/>
    <property type="match status" value="1"/>
</dbReference>
<dbReference type="EMBL" id="CADILG010000083">
    <property type="protein sequence ID" value="CAB3927118.1"/>
    <property type="molecule type" value="Genomic_DNA"/>
</dbReference>
<dbReference type="InterPro" id="IPR029039">
    <property type="entry name" value="Flavoprotein-like_sf"/>
</dbReference>
<evidence type="ECO:0000256" key="2">
    <source>
        <dbReference type="ARBA" id="ARBA00023002"/>
    </source>
</evidence>
<sequence>MHALIVVAHPDPASLTHAVANRIAEGIAASDPRHTFEIADLAAEGFDPRFTQPDTLLARAKGEPLPEVAAEHARLERADALVLAYPVYWWSFPGLLKGWIDRVFTQGWAYEDADGRLVKKLQRLKVHLVALGGANQRTYARHGYFGAMKTQIDHGIFGYCGASVVTSELLLPSDAGFPASHLAAARAIGEKIFSSRDVIREEEVEP</sequence>
<dbReference type="GO" id="GO:0005829">
    <property type="term" value="C:cytosol"/>
    <property type="evidence" value="ECO:0007669"/>
    <property type="project" value="TreeGrafter"/>
</dbReference>
<organism evidence="4 5">
    <name type="scientific">Achromobacter anxifer</name>
    <dbReference type="NCBI Taxonomy" id="1287737"/>
    <lineage>
        <taxon>Bacteria</taxon>
        <taxon>Pseudomonadati</taxon>
        <taxon>Pseudomonadota</taxon>
        <taxon>Betaproteobacteria</taxon>
        <taxon>Burkholderiales</taxon>
        <taxon>Alcaligenaceae</taxon>
        <taxon>Achromobacter</taxon>
    </lineage>
</organism>
<dbReference type="InterPro" id="IPR051545">
    <property type="entry name" value="NAD(P)H_dehydrogenase_qn"/>
</dbReference>
<proteinExistence type="inferred from homology"/>
<accession>A0A6S7F0S7</accession>
<dbReference type="GO" id="GO:0003955">
    <property type="term" value="F:NAD(P)H dehydrogenase (quinone) activity"/>
    <property type="evidence" value="ECO:0007669"/>
    <property type="project" value="UniProtKB-EC"/>
</dbReference>
<reference evidence="4 5" key="1">
    <citation type="submission" date="2020-04" db="EMBL/GenBank/DDBJ databases">
        <authorList>
            <person name="De Canck E."/>
        </authorList>
    </citation>
    <scope>NUCLEOTIDE SEQUENCE [LARGE SCALE GENOMIC DNA]</scope>
    <source>
        <strain evidence="4 5">LMG 26858</strain>
    </source>
</reference>
<dbReference type="InterPro" id="IPR003680">
    <property type="entry name" value="Flavodoxin_fold"/>
</dbReference>
<evidence type="ECO:0000256" key="1">
    <source>
        <dbReference type="ARBA" id="ARBA00006252"/>
    </source>
</evidence>
<keyword evidence="2 4" id="KW-0560">Oxidoreductase</keyword>
<gene>
    <name evidence="4" type="primary">kefF</name>
    <name evidence="4" type="ORF">LMG26858_05971</name>
</gene>
<dbReference type="PANTHER" id="PTHR10204:SF34">
    <property type="entry name" value="NAD(P)H DEHYDROGENASE [QUINONE] 1 ISOFORM 1"/>
    <property type="match status" value="1"/>
</dbReference>
<dbReference type="RefSeq" id="WP_175211271.1">
    <property type="nucleotide sequence ID" value="NZ_CADILG010000083.1"/>
</dbReference>
<dbReference type="Gene3D" id="3.40.50.360">
    <property type="match status" value="1"/>
</dbReference>
<evidence type="ECO:0000313" key="5">
    <source>
        <dbReference type="Proteomes" id="UP000494117"/>
    </source>
</evidence>
<feature type="domain" description="Flavodoxin-like fold" evidence="3">
    <location>
        <begin position="1"/>
        <end position="174"/>
    </location>
</feature>
<name>A0A6S7F0S7_9BURK</name>
<dbReference type="AlphaFoldDB" id="A0A6S7F0S7"/>
<evidence type="ECO:0000259" key="3">
    <source>
        <dbReference type="Pfam" id="PF02525"/>
    </source>
</evidence>
<comment type="similarity">
    <text evidence="1">Belongs to the NAD(P)H dehydrogenase (quinone) family.</text>
</comment>
<dbReference type="PANTHER" id="PTHR10204">
    <property type="entry name" value="NAD P H OXIDOREDUCTASE-RELATED"/>
    <property type="match status" value="1"/>
</dbReference>
<keyword evidence="5" id="KW-1185">Reference proteome</keyword>